<name>A0A1I6J208_9FIRM</name>
<evidence type="ECO:0000256" key="3">
    <source>
        <dbReference type="ARBA" id="ARBA00022683"/>
    </source>
</evidence>
<sequence length="85" mass="9707">MRQFSYRITGQEGVHAKLAGLLVKMAMTFTSDISIGKKNNFVDAKRIFGIMSLEIKYNEEITIKIDGEDEEIAFKALQVFFNENL</sequence>
<organism evidence="5 6">
    <name type="scientific">Anaeromicropila populeti</name>
    <dbReference type="NCBI Taxonomy" id="37658"/>
    <lineage>
        <taxon>Bacteria</taxon>
        <taxon>Bacillati</taxon>
        <taxon>Bacillota</taxon>
        <taxon>Clostridia</taxon>
        <taxon>Lachnospirales</taxon>
        <taxon>Lachnospiraceae</taxon>
        <taxon>Anaeromicropila</taxon>
    </lineage>
</organism>
<gene>
    <name evidence="5" type="ORF">SAMN05661086_01376</name>
</gene>
<evidence type="ECO:0000256" key="1">
    <source>
        <dbReference type="ARBA" id="ARBA00004496"/>
    </source>
</evidence>
<dbReference type="OrthoDB" id="9809047at2"/>
<dbReference type="PANTHER" id="PTHR33705:SF2">
    <property type="entry name" value="PHOSPHOCARRIER PROTEIN NPR"/>
    <property type="match status" value="1"/>
</dbReference>
<keyword evidence="6" id="KW-1185">Reference proteome</keyword>
<dbReference type="Proteomes" id="UP000199659">
    <property type="component" value="Unassembled WGS sequence"/>
</dbReference>
<dbReference type="AlphaFoldDB" id="A0A1I6J208"/>
<proteinExistence type="predicted"/>
<dbReference type="RefSeq" id="WP_092559949.1">
    <property type="nucleotide sequence ID" value="NZ_FOYZ01000004.1"/>
</dbReference>
<dbReference type="SUPFAM" id="SSF55594">
    <property type="entry name" value="HPr-like"/>
    <property type="match status" value="1"/>
</dbReference>
<comment type="subcellular location">
    <subcellularLocation>
        <location evidence="1">Cytoplasm</location>
    </subcellularLocation>
</comment>
<evidence type="ECO:0000259" key="4">
    <source>
        <dbReference type="PROSITE" id="PS51350"/>
    </source>
</evidence>
<evidence type="ECO:0000256" key="2">
    <source>
        <dbReference type="ARBA" id="ARBA00022490"/>
    </source>
</evidence>
<dbReference type="Pfam" id="PF00381">
    <property type="entry name" value="PTS-HPr"/>
    <property type="match status" value="1"/>
</dbReference>
<keyword evidence="3" id="KW-0598">Phosphotransferase system</keyword>
<dbReference type="Gene3D" id="3.30.1340.10">
    <property type="entry name" value="HPr-like"/>
    <property type="match status" value="1"/>
</dbReference>
<feature type="domain" description="HPr" evidence="4">
    <location>
        <begin position="1"/>
        <end position="85"/>
    </location>
</feature>
<dbReference type="InterPro" id="IPR050399">
    <property type="entry name" value="HPr"/>
</dbReference>
<dbReference type="PANTHER" id="PTHR33705">
    <property type="entry name" value="PHOSPHOCARRIER PROTEIN HPR"/>
    <property type="match status" value="1"/>
</dbReference>
<dbReference type="PRINTS" id="PR00107">
    <property type="entry name" value="PHOSPHOCPHPR"/>
</dbReference>
<dbReference type="InterPro" id="IPR035895">
    <property type="entry name" value="HPr-like_sf"/>
</dbReference>
<dbReference type="GO" id="GO:0005737">
    <property type="term" value="C:cytoplasm"/>
    <property type="evidence" value="ECO:0007669"/>
    <property type="project" value="UniProtKB-SubCell"/>
</dbReference>
<evidence type="ECO:0000313" key="5">
    <source>
        <dbReference type="EMBL" id="SFR73055.1"/>
    </source>
</evidence>
<accession>A0A1I6J208</accession>
<evidence type="ECO:0000313" key="6">
    <source>
        <dbReference type="Proteomes" id="UP000199659"/>
    </source>
</evidence>
<reference evidence="5 6" key="1">
    <citation type="submission" date="2016-10" db="EMBL/GenBank/DDBJ databases">
        <authorList>
            <person name="de Groot N.N."/>
        </authorList>
    </citation>
    <scope>NUCLEOTIDE SEQUENCE [LARGE SCALE GENOMIC DNA]</scope>
    <source>
        <strain evidence="5 6">743A</strain>
    </source>
</reference>
<dbReference type="STRING" id="37658.SAMN05661086_01376"/>
<protein>
    <submittedName>
        <fullName evidence="5">Phosphocarrier protein</fullName>
    </submittedName>
</protein>
<dbReference type="PROSITE" id="PS51350">
    <property type="entry name" value="PTS_HPR_DOM"/>
    <property type="match status" value="1"/>
</dbReference>
<dbReference type="InterPro" id="IPR000032">
    <property type="entry name" value="HPr-like"/>
</dbReference>
<dbReference type="EMBL" id="FOYZ01000004">
    <property type="protein sequence ID" value="SFR73055.1"/>
    <property type="molecule type" value="Genomic_DNA"/>
</dbReference>
<dbReference type="NCBIfam" id="TIGR01003">
    <property type="entry name" value="PTS_HPr_family"/>
    <property type="match status" value="1"/>
</dbReference>
<dbReference type="CDD" id="cd00367">
    <property type="entry name" value="PTS-HPr_like"/>
    <property type="match status" value="1"/>
</dbReference>
<keyword evidence="2" id="KW-0963">Cytoplasm</keyword>
<dbReference type="GO" id="GO:0009401">
    <property type="term" value="P:phosphoenolpyruvate-dependent sugar phosphotransferase system"/>
    <property type="evidence" value="ECO:0007669"/>
    <property type="project" value="UniProtKB-KW"/>
</dbReference>